<feature type="transmembrane region" description="Helical" evidence="1">
    <location>
        <begin position="91"/>
        <end position="109"/>
    </location>
</feature>
<evidence type="ECO:0000256" key="2">
    <source>
        <dbReference type="SAM" id="SignalP"/>
    </source>
</evidence>
<organism evidence="3 4">
    <name type="scientific">Cuscuta campestris</name>
    <dbReference type="NCBI Taxonomy" id="132261"/>
    <lineage>
        <taxon>Eukaryota</taxon>
        <taxon>Viridiplantae</taxon>
        <taxon>Streptophyta</taxon>
        <taxon>Embryophyta</taxon>
        <taxon>Tracheophyta</taxon>
        <taxon>Spermatophyta</taxon>
        <taxon>Magnoliopsida</taxon>
        <taxon>eudicotyledons</taxon>
        <taxon>Gunneridae</taxon>
        <taxon>Pentapetalae</taxon>
        <taxon>asterids</taxon>
        <taxon>lamiids</taxon>
        <taxon>Solanales</taxon>
        <taxon>Convolvulaceae</taxon>
        <taxon>Cuscuteae</taxon>
        <taxon>Cuscuta</taxon>
        <taxon>Cuscuta subgen. Grammica</taxon>
        <taxon>Cuscuta sect. Cleistogrammica</taxon>
    </lineage>
</organism>
<evidence type="ECO:0000256" key="1">
    <source>
        <dbReference type="SAM" id="Phobius"/>
    </source>
</evidence>
<feature type="signal peptide" evidence="2">
    <location>
        <begin position="1"/>
        <end position="23"/>
    </location>
</feature>
<dbReference type="Proteomes" id="UP000595140">
    <property type="component" value="Unassembled WGS sequence"/>
</dbReference>
<protein>
    <recommendedName>
        <fullName evidence="5">ABC-2 type transporter domain-containing protein</fullName>
    </recommendedName>
</protein>
<dbReference type="AlphaFoldDB" id="A0A484LCL6"/>
<gene>
    <name evidence="3" type="ORF">CCAM_LOCUS15830</name>
</gene>
<keyword evidence="2" id="KW-0732">Signal</keyword>
<reference evidence="3 4" key="1">
    <citation type="submission" date="2018-04" db="EMBL/GenBank/DDBJ databases">
        <authorList>
            <person name="Vogel A."/>
        </authorList>
    </citation>
    <scope>NUCLEOTIDE SEQUENCE [LARGE SCALE GENOMIC DNA]</scope>
</reference>
<evidence type="ECO:0000313" key="3">
    <source>
        <dbReference type="EMBL" id="VFQ74054.1"/>
    </source>
</evidence>
<keyword evidence="1" id="KW-0812">Transmembrane</keyword>
<keyword evidence="1" id="KW-1133">Transmembrane helix</keyword>
<sequence length="130" mass="13981">MHFGLSSKLPLSSLISLFGSVSCSVAITTTGYAVTPAASSACLYRATNASATMTSSLQPWAVIPPFRIAYNLEASAYLMSRLSTMFAFENLWGWALDWAFIGLLIVGYLPRVFNGPRGSHEVNGPRAPCL</sequence>
<name>A0A484LCL6_9ASTE</name>
<accession>A0A484LCL6</accession>
<keyword evidence="4" id="KW-1185">Reference proteome</keyword>
<evidence type="ECO:0000313" key="4">
    <source>
        <dbReference type="Proteomes" id="UP000595140"/>
    </source>
</evidence>
<feature type="chain" id="PRO_5019849281" description="ABC-2 type transporter domain-containing protein" evidence="2">
    <location>
        <begin position="24"/>
        <end position="130"/>
    </location>
</feature>
<keyword evidence="1" id="KW-0472">Membrane</keyword>
<proteinExistence type="predicted"/>
<evidence type="ECO:0008006" key="5">
    <source>
        <dbReference type="Google" id="ProtNLM"/>
    </source>
</evidence>
<dbReference type="EMBL" id="OOIL02001315">
    <property type="protein sequence ID" value="VFQ74054.1"/>
    <property type="molecule type" value="Genomic_DNA"/>
</dbReference>